<evidence type="ECO:0000256" key="1">
    <source>
        <dbReference type="SAM" id="MobiDB-lite"/>
    </source>
</evidence>
<evidence type="ECO:0000313" key="4">
    <source>
        <dbReference type="Proteomes" id="UP000004668"/>
    </source>
</evidence>
<keyword evidence="2" id="KW-0812">Transmembrane</keyword>
<protein>
    <submittedName>
        <fullName evidence="3">Uncharacterized protein</fullName>
    </submittedName>
</protein>
<dbReference type="HOGENOM" id="CLU_796036_0_0_11"/>
<keyword evidence="2" id="KW-0472">Membrane</keyword>
<feature type="region of interest" description="Disordered" evidence="1">
    <location>
        <begin position="381"/>
        <end position="418"/>
    </location>
</feature>
<name>F2UY15_ACTVI</name>
<accession>F2UY15</accession>
<gene>
    <name evidence="3" type="ORF">HMPREF0059_00969</name>
</gene>
<feature type="transmembrane region" description="Helical" evidence="2">
    <location>
        <begin position="27"/>
        <end position="48"/>
    </location>
</feature>
<organism evidence="3 4">
    <name type="scientific">Actinomyces viscosus C505</name>
    <dbReference type="NCBI Taxonomy" id="562973"/>
    <lineage>
        <taxon>Bacteria</taxon>
        <taxon>Bacillati</taxon>
        <taxon>Actinomycetota</taxon>
        <taxon>Actinomycetes</taxon>
        <taxon>Actinomycetales</taxon>
        <taxon>Actinomycetaceae</taxon>
        <taxon>Actinomyces</taxon>
    </lineage>
</organism>
<reference evidence="3 4" key="2">
    <citation type="submission" date="2011-10" db="EMBL/GenBank/DDBJ databases">
        <title>The Genome Sequence of Actinomyces viscosus C505.</title>
        <authorList>
            <consortium name="The Broad Institute Genome Sequencing Platform"/>
            <consortium name="The Broad Institute Genome Sequencing Center for Infectious Disease"/>
            <person name="Earl A."/>
            <person name="Ward D."/>
            <person name="Feldgarden M."/>
            <person name="Gevers D."/>
            <person name="Sibley C.D."/>
            <person name="Field T.R."/>
            <person name="Grinwis M."/>
            <person name="Eshaghurshan C.S."/>
            <person name="Surette M.G."/>
            <person name="Young S.K."/>
            <person name="Zeng Q."/>
            <person name="Gargeya S."/>
            <person name="Fitzgerald M."/>
            <person name="Haas B."/>
            <person name="Abouelleil A."/>
            <person name="Alvarado L."/>
            <person name="Arachchi H.M."/>
            <person name="Berlin A."/>
            <person name="Brown A."/>
            <person name="Chapman S.B."/>
            <person name="Chen Z."/>
            <person name="Dunbar C."/>
            <person name="Freedman E."/>
            <person name="Gearin G."/>
            <person name="Goldberg J."/>
            <person name="Griggs A."/>
            <person name="Gujja S."/>
            <person name="Heiman D."/>
            <person name="Howarth C."/>
            <person name="Larson L."/>
            <person name="Lui A."/>
            <person name="MacDonald P.J.P."/>
            <person name="Montmayeur A."/>
            <person name="Murphy C."/>
            <person name="Neiman D."/>
            <person name="Pearson M."/>
            <person name="Priest M."/>
            <person name="Roberts A."/>
            <person name="Saif S."/>
            <person name="Shea T."/>
            <person name="Shenoy N."/>
            <person name="Sisk P."/>
            <person name="Stolte C."/>
            <person name="Sykes S."/>
            <person name="Wortman J."/>
            <person name="Nusbaum C."/>
            <person name="Birren B."/>
        </authorList>
    </citation>
    <scope>NUCLEOTIDE SEQUENCE [LARGE SCALE GENOMIC DNA]</scope>
    <source>
        <strain evidence="3 4">C505</strain>
    </source>
</reference>
<keyword evidence="2" id="KW-1133">Transmembrane helix</keyword>
<dbReference type="AlphaFoldDB" id="F2UY15"/>
<dbReference type="eggNOG" id="ENOG502ZB7D">
    <property type="taxonomic scope" value="Bacteria"/>
</dbReference>
<proteinExistence type="predicted"/>
<comment type="caution">
    <text evidence="3">The sequence shown here is derived from an EMBL/GenBank/DDBJ whole genome shotgun (WGS) entry which is preliminary data.</text>
</comment>
<sequence>MHNVTLNSDMSANQSASLLHRLRRLKAALLAVSFTLAGILLMMLNAWLTPLQLGDWQWLHALPLGELGGTLFGAGLLSTFFEYTFRRDQERAVTERFRQTIREEAPALRDAVIEAFRFDRQDVARIATPELLDDLARTSLGLRFGDPAFGREVYADIRHQAMAAEERWYDARVDATLGIPRGRSIAPTPFFDLRVRWEYTVTPRHRFRKFAVVSDRQRYDQLVAERGETSVWYRRPVPGLAVSDPEVFTLEQFTVNGTPVPFTREVDEVSQVYTVDLGEQVIQQEQAVVISFSFRTRTLRSGHVVHLDIDRPTRGLDVELRYDPEQVGQMRILDFASIGEGGRLTQVPNTPTLRYRYDGWLFPRAGMVFVWTLPDEQDDWAEVAPDTNARPPRSAGSSENAAKAVPATEDDARQARAA</sequence>
<reference evidence="4" key="1">
    <citation type="submission" date="2010-02" db="EMBL/GenBank/DDBJ databases">
        <title>The Genome Sequence of Prevotella oris strain C735.</title>
        <authorList>
            <consortium name="The Broad Institute Genome Sequencing Platform"/>
            <person name="Ward D."/>
            <person name="Feldgarden M."/>
            <person name="Earl A."/>
            <person name="Young S.K."/>
            <person name="Zeng Q."/>
            <person name="Koehrsen M."/>
            <person name="Alvarado L."/>
            <person name="Berlin A."/>
            <person name="Bochicchio J."/>
            <person name="Borenstein D."/>
            <person name="Chapman S.B."/>
            <person name="Chen Z."/>
            <person name="Engels R."/>
            <person name="Freedman E."/>
            <person name="Gellesch M."/>
            <person name="Goldberg J."/>
            <person name="Griggs A."/>
            <person name="Gujja S."/>
            <person name="Heilman E."/>
            <person name="Heiman D."/>
            <person name="Hepburn T."/>
            <person name="Howarth C."/>
            <person name="Jen D."/>
            <person name="Larson L."/>
            <person name="Mehta T."/>
            <person name="Park D."/>
            <person name="Pearson M."/>
            <person name="Roberts A."/>
            <person name="Saif S."/>
            <person name="Shea T."/>
            <person name="Shenoy N."/>
            <person name="Sisk P."/>
            <person name="Stolte C."/>
            <person name="Sykes S."/>
            <person name="Thomson T."/>
            <person name="Walk T."/>
            <person name="White J."/>
            <person name="Yandava C."/>
            <person name="Sibley C.D."/>
            <person name="Field T.R."/>
            <person name="Grinwis M."/>
            <person name="Eshaghurshan C.S."/>
            <person name="Surette M.G."/>
            <person name="Haas B."/>
            <person name="Nusbaum C."/>
            <person name="Birren B."/>
        </authorList>
    </citation>
    <scope>NUCLEOTIDE SEQUENCE [LARGE SCALE GENOMIC DNA]</scope>
    <source>
        <strain evidence="4">C505</strain>
    </source>
</reference>
<evidence type="ECO:0000313" key="3">
    <source>
        <dbReference type="EMBL" id="EGE38116.2"/>
    </source>
</evidence>
<evidence type="ECO:0000256" key="2">
    <source>
        <dbReference type="SAM" id="Phobius"/>
    </source>
</evidence>
<feature type="transmembrane region" description="Helical" evidence="2">
    <location>
        <begin position="60"/>
        <end position="81"/>
    </location>
</feature>
<dbReference type="Proteomes" id="UP000004668">
    <property type="component" value="Unassembled WGS sequence"/>
</dbReference>
<dbReference type="EMBL" id="ACRE02000050">
    <property type="protein sequence ID" value="EGE38116.2"/>
    <property type="molecule type" value="Genomic_DNA"/>
</dbReference>